<reference evidence="1 2" key="1">
    <citation type="submission" date="2013-02" db="EMBL/GenBank/DDBJ databases">
        <authorList>
            <person name="Harkins D.M."/>
            <person name="Durkin A.S."/>
            <person name="Brinkac L.M."/>
            <person name="Haft D.H."/>
            <person name="Selengut J.D."/>
            <person name="Sanka R."/>
            <person name="DePew J."/>
            <person name="Purushe J."/>
            <person name="Tulsiani S.M."/>
            <person name="Graham G.C."/>
            <person name="Burns M.-A."/>
            <person name="Dohnt M.F."/>
            <person name="Smythe L.D."/>
            <person name="McKay D.B."/>
            <person name="Craig S.B."/>
            <person name="Vinetz J.M."/>
            <person name="Sutton G.G."/>
            <person name="Nierman W.C."/>
            <person name="Fouts D.E."/>
        </authorList>
    </citation>
    <scope>NUCLEOTIDE SEQUENCE [LARGE SCALE GENOMIC DNA]</scope>
    <source>
        <strain evidence="1 2">LT2186</strain>
    </source>
</reference>
<name>M3IAC8_LEPIR</name>
<organism evidence="1 2">
    <name type="scientific">Leptospira interrogans serovar Grippotyphosa str. LT2186</name>
    <dbReference type="NCBI Taxonomy" id="1001599"/>
    <lineage>
        <taxon>Bacteria</taxon>
        <taxon>Pseudomonadati</taxon>
        <taxon>Spirochaetota</taxon>
        <taxon>Spirochaetia</taxon>
        <taxon>Leptospirales</taxon>
        <taxon>Leptospiraceae</taxon>
        <taxon>Leptospira</taxon>
    </lineage>
</organism>
<dbReference type="Proteomes" id="UP000011776">
    <property type="component" value="Unassembled WGS sequence"/>
</dbReference>
<dbReference type="AlphaFoldDB" id="M3IAC8"/>
<sequence length="55" mass="6418">MAKNIIFNQLKVSSHLSERGMDLTYFQLHESSPKAQLKMKIETIEHNVETLFLNN</sequence>
<dbReference type="BioCyc" id="LINT1001599:G11K9-4875-MONOMER"/>
<dbReference type="EMBL" id="AFME02000103">
    <property type="protein sequence ID" value="EMG12336.1"/>
    <property type="molecule type" value="Genomic_DNA"/>
</dbReference>
<proteinExistence type="predicted"/>
<protein>
    <submittedName>
        <fullName evidence="1">Uncharacterized protein</fullName>
    </submittedName>
</protein>
<accession>M3IAC8</accession>
<gene>
    <name evidence="1" type="ORF">LEP1GSC151_0554</name>
</gene>
<evidence type="ECO:0000313" key="1">
    <source>
        <dbReference type="EMBL" id="EMG12336.1"/>
    </source>
</evidence>
<evidence type="ECO:0000313" key="2">
    <source>
        <dbReference type="Proteomes" id="UP000011776"/>
    </source>
</evidence>
<comment type="caution">
    <text evidence="1">The sequence shown here is derived from an EMBL/GenBank/DDBJ whole genome shotgun (WGS) entry which is preliminary data.</text>
</comment>